<dbReference type="GO" id="GO:0000160">
    <property type="term" value="P:phosphorelay signal transduction system"/>
    <property type="evidence" value="ECO:0007669"/>
    <property type="project" value="InterPro"/>
</dbReference>
<gene>
    <name evidence="9" type="ORF">FYJ63_10755</name>
</gene>
<dbReference type="EMBL" id="VUMY01000031">
    <property type="protein sequence ID" value="MST50689.1"/>
    <property type="molecule type" value="Genomic_DNA"/>
</dbReference>
<name>A0A7K0K5H4_9ACTO</name>
<dbReference type="InterPro" id="IPR011006">
    <property type="entry name" value="CheY-like_superfamily"/>
</dbReference>
<dbReference type="InterPro" id="IPR000792">
    <property type="entry name" value="Tscrpt_reg_LuxR_C"/>
</dbReference>
<evidence type="ECO:0000256" key="6">
    <source>
        <dbReference type="SAM" id="MobiDB-lite"/>
    </source>
</evidence>
<feature type="modified residue" description="4-aspartylphosphate" evidence="5">
    <location>
        <position position="80"/>
    </location>
</feature>
<dbReference type="CDD" id="cd17535">
    <property type="entry name" value="REC_NarL-like"/>
    <property type="match status" value="1"/>
</dbReference>
<evidence type="ECO:0000259" key="8">
    <source>
        <dbReference type="PROSITE" id="PS50110"/>
    </source>
</evidence>
<dbReference type="SMART" id="SM00421">
    <property type="entry name" value="HTH_LUXR"/>
    <property type="match status" value="1"/>
</dbReference>
<dbReference type="InterPro" id="IPR001789">
    <property type="entry name" value="Sig_transdc_resp-reg_receiver"/>
</dbReference>
<dbReference type="PROSITE" id="PS50043">
    <property type="entry name" value="HTH_LUXR_2"/>
    <property type="match status" value="1"/>
</dbReference>
<dbReference type="GO" id="GO:0003677">
    <property type="term" value="F:DNA binding"/>
    <property type="evidence" value="ECO:0007669"/>
    <property type="project" value="UniProtKB-KW"/>
</dbReference>
<dbReference type="PANTHER" id="PTHR43214:SF24">
    <property type="entry name" value="TRANSCRIPTIONAL REGULATORY PROTEIN NARL-RELATED"/>
    <property type="match status" value="1"/>
</dbReference>
<dbReference type="Pfam" id="PF00196">
    <property type="entry name" value="GerE"/>
    <property type="match status" value="1"/>
</dbReference>
<keyword evidence="1 5" id="KW-0597">Phosphoprotein</keyword>
<reference evidence="9 10" key="1">
    <citation type="submission" date="2019-08" db="EMBL/GenBank/DDBJ databases">
        <title>In-depth cultivation of the pig gut microbiome towards novel bacterial diversity and tailored functional studies.</title>
        <authorList>
            <person name="Wylensek D."/>
            <person name="Hitch T.C.A."/>
            <person name="Clavel T."/>
        </authorList>
    </citation>
    <scope>NUCLEOTIDE SEQUENCE [LARGE SCALE GENOMIC DNA]</scope>
    <source>
        <strain evidence="9 10">RF-GAM-744-WT-7</strain>
    </source>
</reference>
<dbReference type="PROSITE" id="PS00622">
    <property type="entry name" value="HTH_LUXR_1"/>
    <property type="match status" value="1"/>
</dbReference>
<keyword evidence="2" id="KW-0805">Transcription regulation</keyword>
<evidence type="ECO:0000259" key="7">
    <source>
        <dbReference type="PROSITE" id="PS50043"/>
    </source>
</evidence>
<dbReference type="PROSITE" id="PS50110">
    <property type="entry name" value="RESPONSE_REGULATORY"/>
    <property type="match status" value="1"/>
</dbReference>
<evidence type="ECO:0000313" key="10">
    <source>
        <dbReference type="Proteomes" id="UP000442535"/>
    </source>
</evidence>
<dbReference type="CDD" id="cd06170">
    <property type="entry name" value="LuxR_C_like"/>
    <property type="match status" value="1"/>
</dbReference>
<evidence type="ECO:0000313" key="9">
    <source>
        <dbReference type="EMBL" id="MST50689.1"/>
    </source>
</evidence>
<dbReference type="FunFam" id="1.10.10.10:FF:000153">
    <property type="entry name" value="LuxR family transcriptional regulator"/>
    <property type="match status" value="1"/>
</dbReference>
<dbReference type="PANTHER" id="PTHR43214">
    <property type="entry name" value="TWO-COMPONENT RESPONSE REGULATOR"/>
    <property type="match status" value="1"/>
</dbReference>
<proteinExistence type="predicted"/>
<protein>
    <submittedName>
        <fullName evidence="9">Response regulator transcription factor</fullName>
    </submittedName>
</protein>
<feature type="domain" description="Response regulatory" evidence="8">
    <location>
        <begin position="29"/>
        <end position="145"/>
    </location>
</feature>
<dbReference type="Gene3D" id="3.40.50.2300">
    <property type="match status" value="1"/>
</dbReference>
<keyword evidence="3" id="KW-0238">DNA-binding</keyword>
<dbReference type="SMART" id="SM00448">
    <property type="entry name" value="REC"/>
    <property type="match status" value="1"/>
</dbReference>
<dbReference type="SUPFAM" id="SSF46894">
    <property type="entry name" value="C-terminal effector domain of the bipartite response regulators"/>
    <property type="match status" value="1"/>
</dbReference>
<dbReference type="SUPFAM" id="SSF52172">
    <property type="entry name" value="CheY-like"/>
    <property type="match status" value="1"/>
</dbReference>
<feature type="domain" description="HTH luxR-type" evidence="7">
    <location>
        <begin position="180"/>
        <end position="245"/>
    </location>
</feature>
<dbReference type="AlphaFoldDB" id="A0A7K0K5H4"/>
<evidence type="ECO:0000256" key="5">
    <source>
        <dbReference type="PROSITE-ProRule" id="PRU00169"/>
    </source>
</evidence>
<keyword evidence="4" id="KW-0804">Transcription</keyword>
<dbReference type="InterPro" id="IPR058245">
    <property type="entry name" value="NreC/VraR/RcsB-like_REC"/>
</dbReference>
<accession>A0A7K0K5H4</accession>
<dbReference type="Pfam" id="PF00072">
    <property type="entry name" value="Response_reg"/>
    <property type="match status" value="1"/>
</dbReference>
<comment type="caution">
    <text evidence="9">The sequence shown here is derived from an EMBL/GenBank/DDBJ whole genome shotgun (WGS) entry which is preliminary data.</text>
</comment>
<sequence>MSDGENAVAREDPAGEAPAGDPVSGEPIKVLLVDDQSLIRMGFRMVLEAADDIEVVGEAADGKTALQMVRATKPDVVLMDVRMPNMNGIEATGEIVGMNPAVKVLILTTFDLDEYAFGALRAGASGFLLKDAKPEELIAAIRAVAHGDAAISPRVTKKMLELFAPQLPGEDEGDPALTVDTVALASLTERETEVLKLIAQGLTNQEIADELFISMTTVKTHVGNILGKINARDRVQAVIFAYENGLVEG</sequence>
<dbReference type="RefSeq" id="WP_154546594.1">
    <property type="nucleotide sequence ID" value="NZ_VUMY01000031.1"/>
</dbReference>
<evidence type="ECO:0000256" key="3">
    <source>
        <dbReference type="ARBA" id="ARBA00023125"/>
    </source>
</evidence>
<evidence type="ECO:0000256" key="2">
    <source>
        <dbReference type="ARBA" id="ARBA00023015"/>
    </source>
</evidence>
<dbReference type="Proteomes" id="UP000442535">
    <property type="component" value="Unassembled WGS sequence"/>
</dbReference>
<dbReference type="InterPro" id="IPR016032">
    <property type="entry name" value="Sig_transdc_resp-reg_C-effctor"/>
</dbReference>
<feature type="region of interest" description="Disordered" evidence="6">
    <location>
        <begin position="1"/>
        <end position="26"/>
    </location>
</feature>
<keyword evidence="10" id="KW-1185">Reference proteome</keyword>
<evidence type="ECO:0000256" key="4">
    <source>
        <dbReference type="ARBA" id="ARBA00023163"/>
    </source>
</evidence>
<dbReference type="PRINTS" id="PR00038">
    <property type="entry name" value="HTHLUXR"/>
</dbReference>
<evidence type="ECO:0000256" key="1">
    <source>
        <dbReference type="ARBA" id="ARBA00022553"/>
    </source>
</evidence>
<organism evidence="9 10">
    <name type="scientific">Mobiluncus porci</name>
    <dbReference type="NCBI Taxonomy" id="2652278"/>
    <lineage>
        <taxon>Bacteria</taxon>
        <taxon>Bacillati</taxon>
        <taxon>Actinomycetota</taxon>
        <taxon>Actinomycetes</taxon>
        <taxon>Actinomycetales</taxon>
        <taxon>Actinomycetaceae</taxon>
        <taxon>Mobiluncus</taxon>
    </lineage>
</organism>
<dbReference type="InterPro" id="IPR039420">
    <property type="entry name" value="WalR-like"/>
</dbReference>
<dbReference type="GO" id="GO:0006355">
    <property type="term" value="P:regulation of DNA-templated transcription"/>
    <property type="evidence" value="ECO:0007669"/>
    <property type="project" value="InterPro"/>
</dbReference>